<keyword evidence="15" id="KW-1185">Reference proteome</keyword>
<feature type="transmembrane region" description="Helical" evidence="13">
    <location>
        <begin position="7"/>
        <end position="28"/>
    </location>
</feature>
<feature type="compositionally biased region" description="Low complexity" evidence="12">
    <location>
        <begin position="1222"/>
        <end position="1254"/>
    </location>
</feature>
<keyword evidence="2 13" id="KW-0812">Transmembrane</keyword>
<feature type="compositionally biased region" description="Basic and acidic residues" evidence="12">
    <location>
        <begin position="705"/>
        <end position="716"/>
    </location>
</feature>
<proteinExistence type="inferred from homology"/>
<feature type="compositionally biased region" description="Pro residues" evidence="12">
    <location>
        <begin position="757"/>
        <end position="766"/>
    </location>
</feature>
<feature type="compositionally biased region" description="Basic and acidic residues" evidence="12">
    <location>
        <begin position="1284"/>
        <end position="1316"/>
    </location>
</feature>
<evidence type="ECO:0000256" key="3">
    <source>
        <dbReference type="ARBA" id="ARBA00022729"/>
    </source>
</evidence>
<dbReference type="GO" id="GO:0034975">
    <property type="term" value="P:protein folding in endoplasmic reticulum"/>
    <property type="evidence" value="ECO:0007669"/>
    <property type="project" value="TreeGrafter"/>
</dbReference>
<feature type="coiled-coil region" evidence="11">
    <location>
        <begin position="914"/>
        <end position="952"/>
    </location>
</feature>
<dbReference type="OrthoDB" id="266334at2759"/>
<feature type="compositionally biased region" description="Low complexity" evidence="12">
    <location>
        <begin position="249"/>
        <end position="259"/>
    </location>
</feature>
<feature type="compositionally biased region" description="Basic residues" evidence="12">
    <location>
        <begin position="121"/>
        <end position="140"/>
    </location>
</feature>
<keyword evidence="4" id="KW-0256">Endoplasmic reticulum</keyword>
<dbReference type="InParanoid" id="A0A1S4F147"/>
<dbReference type="EnsemblMetazoa" id="AAEL002235-RA">
    <property type="protein sequence ID" value="AAEL002235-PA"/>
    <property type="gene ID" value="AAEL002235"/>
</dbReference>
<keyword evidence="6 13" id="KW-0472">Membrane</keyword>
<evidence type="ECO:0000256" key="6">
    <source>
        <dbReference type="ARBA" id="ARBA00023136"/>
    </source>
</evidence>
<feature type="compositionally biased region" description="Low complexity" evidence="12">
    <location>
        <begin position="796"/>
        <end position="814"/>
    </location>
</feature>
<reference evidence="14 15" key="1">
    <citation type="submission" date="2017-06" db="EMBL/GenBank/DDBJ databases">
        <title>Aedes aegypti genome working group (AGWG) sequencing and assembly.</title>
        <authorList>
            <consortium name="Aedes aegypti Genome Working Group (AGWG)"/>
            <person name="Matthews B.J."/>
        </authorList>
    </citation>
    <scope>NUCLEOTIDE SEQUENCE [LARGE SCALE GENOMIC DNA]</scope>
    <source>
        <strain evidence="14 15">LVP_AGWG</strain>
    </source>
</reference>
<feature type="compositionally biased region" description="Acidic residues" evidence="12">
    <location>
        <begin position="239"/>
        <end position="248"/>
    </location>
</feature>
<evidence type="ECO:0000256" key="13">
    <source>
        <dbReference type="SAM" id="Phobius"/>
    </source>
</evidence>
<feature type="compositionally biased region" description="Basic residues" evidence="12">
    <location>
        <begin position="1072"/>
        <end position="1081"/>
    </location>
</feature>
<keyword evidence="7" id="KW-0325">Glycoprotein</keyword>
<name>A0A1S4F147_AEDAE</name>
<comment type="subcellular location">
    <subcellularLocation>
        <location evidence="8">Endomembrane system</location>
        <topology evidence="8">Single-pass type I membrane protein</topology>
    </subcellularLocation>
    <subcellularLocation>
        <location evidence="1">Endoplasmic reticulum membrane</location>
        <topology evidence="1">Single-pass membrane protein</topology>
    </subcellularLocation>
</comment>
<evidence type="ECO:0000256" key="9">
    <source>
        <dbReference type="ARBA" id="ARBA00061226"/>
    </source>
</evidence>
<feature type="compositionally biased region" description="Basic and acidic residues" evidence="12">
    <location>
        <begin position="1112"/>
        <end position="1143"/>
    </location>
</feature>
<accession>A0A1S4F147</accession>
<evidence type="ECO:0000256" key="1">
    <source>
        <dbReference type="ARBA" id="ARBA00004389"/>
    </source>
</evidence>
<evidence type="ECO:0000256" key="11">
    <source>
        <dbReference type="SAM" id="Coils"/>
    </source>
</evidence>
<dbReference type="PANTHER" id="PTHR12953">
    <property type="entry name" value="MEMBRANE PROTEIN CH1 RELATED"/>
    <property type="match status" value="1"/>
</dbReference>
<keyword evidence="5 13" id="KW-1133">Transmembrane helix</keyword>
<feature type="region of interest" description="Disordered" evidence="12">
    <location>
        <begin position="705"/>
        <end position="832"/>
    </location>
</feature>
<protein>
    <submittedName>
        <fullName evidence="14">Uncharacterized protein</fullName>
    </submittedName>
</protein>
<evidence type="ECO:0000256" key="8">
    <source>
        <dbReference type="ARBA" id="ARBA00046288"/>
    </source>
</evidence>
<evidence type="ECO:0000256" key="4">
    <source>
        <dbReference type="ARBA" id="ARBA00022824"/>
    </source>
</evidence>
<evidence type="ECO:0000256" key="7">
    <source>
        <dbReference type="ARBA" id="ARBA00023180"/>
    </source>
</evidence>
<feature type="compositionally biased region" description="Basic and acidic residues" evidence="12">
    <location>
        <begin position="45"/>
        <end position="60"/>
    </location>
</feature>
<dbReference type="InterPro" id="IPR008979">
    <property type="entry name" value="Galactose-bd-like_sf"/>
</dbReference>
<dbReference type="InterPro" id="IPR012919">
    <property type="entry name" value="SUN_dom"/>
</dbReference>
<feature type="compositionally biased region" description="Polar residues" evidence="12">
    <location>
        <begin position="1263"/>
        <end position="1283"/>
    </location>
</feature>
<evidence type="ECO:0000313" key="14">
    <source>
        <dbReference type="EnsemblMetazoa" id="AAEL002235-PA"/>
    </source>
</evidence>
<dbReference type="PROSITE" id="PS51469">
    <property type="entry name" value="SUN"/>
    <property type="match status" value="1"/>
</dbReference>
<dbReference type="Gene3D" id="2.60.120.260">
    <property type="entry name" value="Galactose-binding domain-like"/>
    <property type="match status" value="1"/>
</dbReference>
<gene>
    <name evidence="14" type="primary">5573936</name>
</gene>
<dbReference type="Proteomes" id="UP000008820">
    <property type="component" value="Chromosome 2"/>
</dbReference>
<evidence type="ECO:0000256" key="12">
    <source>
        <dbReference type="SAM" id="MobiDB-lite"/>
    </source>
</evidence>
<dbReference type="GO" id="GO:0005789">
    <property type="term" value="C:endoplasmic reticulum membrane"/>
    <property type="evidence" value="ECO:0007669"/>
    <property type="project" value="UniProtKB-SubCell"/>
</dbReference>
<dbReference type="FunCoup" id="A0A1S4F147">
    <property type="interactions" value="1595"/>
</dbReference>
<dbReference type="SUPFAM" id="SSF49785">
    <property type="entry name" value="Galactose-binding domain-like"/>
    <property type="match status" value="1"/>
</dbReference>
<feature type="compositionally biased region" description="Low complexity" evidence="12">
    <location>
        <begin position="745"/>
        <end position="756"/>
    </location>
</feature>
<dbReference type="Pfam" id="PF07738">
    <property type="entry name" value="Sad1_UNC"/>
    <property type="match status" value="1"/>
</dbReference>
<evidence type="ECO:0000256" key="10">
    <source>
        <dbReference type="ARBA" id="ARBA00064635"/>
    </source>
</evidence>
<evidence type="ECO:0000256" key="2">
    <source>
        <dbReference type="ARBA" id="ARBA00022692"/>
    </source>
</evidence>
<evidence type="ECO:0000313" key="15">
    <source>
        <dbReference type="Proteomes" id="UP000008820"/>
    </source>
</evidence>
<feature type="region of interest" description="Disordered" evidence="12">
    <location>
        <begin position="1170"/>
        <end position="1354"/>
    </location>
</feature>
<comment type="similarity">
    <text evidence="9">Belongs to the SLP1 family.</text>
</comment>
<comment type="subunit">
    <text evidence="10">Interacts with EMP65.</text>
</comment>
<feature type="region of interest" description="Disordered" evidence="12">
    <location>
        <begin position="1066"/>
        <end position="1148"/>
    </location>
</feature>
<dbReference type="FunFam" id="2.60.120.260:FF:000099">
    <property type="entry name" value="Uncharacterized protein, isoform C"/>
    <property type="match status" value="1"/>
</dbReference>
<evidence type="ECO:0000256" key="5">
    <source>
        <dbReference type="ARBA" id="ARBA00022989"/>
    </source>
</evidence>
<dbReference type="PANTHER" id="PTHR12953:SF0">
    <property type="entry name" value="SUN DOMAIN-CONTAINING OSSIFICATION FACTOR"/>
    <property type="match status" value="1"/>
</dbReference>
<sequence>MRTSLCYTYCTLLIVSLVSSGLLFILVASEATKPLNHLQSNDAQPEQHHSPLVQQEREQQPVELGGTGKAPPDTAQIVENGKQPTKGWESESGSDDGGTGQSSDRSKLNSGGVKVQEGGSKKRHGLGKTSARRTSSRSRKRDILTEKPAKLEEPPDLKEVIFLDALSKNSGVTNSGLQDIPGTPSVITLVDQQASELNIESRLEENIEATLKNISHQLINSPVDEPEEQQATLDQQQPQEEELPEDATEVQAAPEQAASPEEKIQDTGGGEIGKEEQPEVVQQVIPNVTFDPQHAGSAEENPMPVFSEWAQKQMAEAEKKHGENVNASAMKRNSKPPGNKMPPLKLRAKNYAAPDCGAKIIASNPEAQSTGSVLTSHKDEYLLNPCTSKIWFVVELCEPVQAERVELANFELFSSSPKEFSVSVSNRFPTRDWSNVGQFTAKDERDVQSFNLHPHLFGKFVRVEIHSHYNSEHYCPVSLFRVYGTSEFEAFETDNTPSLAEDGEEDDDVELTIEGLNLIEEILGSEENMDGGDPTKNKKANILKSAGEAVMNIVKKAAEALGKTNENDSLRNETESINGSIGDNQLGSIGVVAPQHPLYCFSLAFQPLCVSCPPELRNRLERTLNCKYNLLTSLLSIKSISTSFDESQHLLCANFLGFNLKREQVSGSYNIERSILSWLPADVLASFCNLQAYERGMIETRMKFADTSVKKPERPTSTEPPSTTQSDKDEPQNDTDDQPTLTVIPSVTAPVTVEPSSPSPPNPEQQPSPSLDDVNMFNVGVPQDTDSVTAKHTEEPSATIPTTSTTTTVPVVDSTQERDDSGLLDQQNSGSSMEELDNLLLDQQMDGLSAGSGSIPTITTTSTTTPSPGAPVAQKGQPESVFLRLSNRIKALERNMSLSGQYLEELSRRYRKQVEELQHSYAKTLHDIEEQNRRMRDSETQLREENERLRENFYTFRDSILSWKNIALAVGGFLVVQVVVVYAMIRSCASGGRRADRDEIARELEHMGDQKPPVKGKLLRRRSIDGVMGVADEKAIGSLKKKRPSEEALNISGTYENLLIAENGGGDSAKVERKKKNKQRKISAPSMVQQTNGNGKVKRASSVEPSPVGKIGKAELVRTESAPEPRRHSPEKPKPDENNRIEELPLLEDNDEFIIPTAMDLSYNEFVPDSTSETVNQTNGMISSSSSIDSKSTNKSGKGRRLSSPAFFKSSLLRSSRKSSGKKSTPSQNVSSASSNTSSTGSSNVRININVHNVNRTEDELSSLPTDDAQTTSSTLNTPVSHQHSWEWYKLKKSSSQDKVTKRKSKSESPEVETTRHNNGSINGSEDHRLRTSVSFNGSTGSSEKKIGGGTGGGSFRRLFRKVF</sequence>
<feature type="compositionally biased region" description="Low complexity" evidence="12">
    <location>
        <begin position="1178"/>
        <end position="1196"/>
    </location>
</feature>
<reference evidence="14" key="2">
    <citation type="submission" date="2020-05" db="UniProtKB">
        <authorList>
            <consortium name="EnsemblMetazoa"/>
        </authorList>
    </citation>
    <scope>IDENTIFICATION</scope>
    <source>
        <strain evidence="14">LVP_AGWG</strain>
    </source>
</reference>
<feature type="region of interest" description="Disordered" evidence="12">
    <location>
        <begin position="39"/>
        <end position="151"/>
    </location>
</feature>
<feature type="region of interest" description="Disordered" evidence="12">
    <location>
        <begin position="224"/>
        <end position="272"/>
    </location>
</feature>
<keyword evidence="11" id="KW-0175">Coiled coil</keyword>
<feature type="compositionally biased region" description="Basic and acidic residues" evidence="12">
    <location>
        <begin position="141"/>
        <end position="151"/>
    </location>
</feature>
<organism evidence="14 15">
    <name type="scientific">Aedes aegypti</name>
    <name type="common">Yellowfever mosquito</name>
    <name type="synonym">Culex aegypti</name>
    <dbReference type="NCBI Taxonomy" id="7159"/>
    <lineage>
        <taxon>Eukaryota</taxon>
        <taxon>Metazoa</taxon>
        <taxon>Ecdysozoa</taxon>
        <taxon>Arthropoda</taxon>
        <taxon>Hexapoda</taxon>
        <taxon>Insecta</taxon>
        <taxon>Pterygota</taxon>
        <taxon>Neoptera</taxon>
        <taxon>Endopterygota</taxon>
        <taxon>Diptera</taxon>
        <taxon>Nematocera</taxon>
        <taxon>Culicoidea</taxon>
        <taxon>Culicidae</taxon>
        <taxon>Culicinae</taxon>
        <taxon>Aedini</taxon>
        <taxon>Aedes</taxon>
        <taxon>Stegomyia</taxon>
    </lineage>
</organism>
<dbReference type="VEuPathDB" id="VectorBase:AAEL002235"/>
<dbReference type="InterPro" id="IPR045120">
    <property type="entry name" value="Suco/Slp1-like"/>
</dbReference>
<keyword evidence="3" id="KW-0732">Signal</keyword>